<keyword evidence="3" id="KW-1185">Reference proteome</keyword>
<dbReference type="AlphaFoldDB" id="A0ABD5NT60"/>
<gene>
    <name evidence="2" type="ORF">ACFOUR_16360</name>
</gene>
<dbReference type="GeneID" id="73904298"/>
<sequence>MCAAFGDDDVGKTVVNASGEEVGMVTAVEHGTARINPDPGLTDSIKAALGWEDTGDDTYPLQEDAIDRITGDEIHLSGELHGDTTAGTMDQDVSSGRDAGTSTESAETGRRDDSESTPEDRTGRGDATGDHGGRDRGSELGAEESMGTETGPVGDVDQRERSDSDDRTNRSVPERDVAGGRTESSGSGGPDDRPMDDDPGTTDAGLSGSERSDRGRSSSSAHRGSEGEAMDPDVGDGDRVGGTDDELTDAEREVRDRDTDSDSDDDRGLHDRDTDSDSDSDRS</sequence>
<reference evidence="2 3" key="1">
    <citation type="journal article" date="2019" name="Int. J. Syst. Evol. Microbiol.">
        <title>The Global Catalogue of Microorganisms (GCM) 10K type strain sequencing project: providing services to taxonomists for standard genome sequencing and annotation.</title>
        <authorList>
            <consortium name="The Broad Institute Genomics Platform"/>
            <consortium name="The Broad Institute Genome Sequencing Center for Infectious Disease"/>
            <person name="Wu L."/>
            <person name="Ma J."/>
        </authorList>
    </citation>
    <scope>NUCLEOTIDE SEQUENCE [LARGE SCALE GENOMIC DNA]</scope>
    <source>
        <strain evidence="2 3">IBRC-M 10256</strain>
    </source>
</reference>
<dbReference type="RefSeq" id="WP_256531550.1">
    <property type="nucleotide sequence ID" value="NZ_CP101824.1"/>
</dbReference>
<dbReference type="Proteomes" id="UP001595846">
    <property type="component" value="Unassembled WGS sequence"/>
</dbReference>
<organism evidence="2 3">
    <name type="scientific">Halovivax cerinus</name>
    <dbReference type="NCBI Taxonomy" id="1487865"/>
    <lineage>
        <taxon>Archaea</taxon>
        <taxon>Methanobacteriati</taxon>
        <taxon>Methanobacteriota</taxon>
        <taxon>Stenosarchaea group</taxon>
        <taxon>Halobacteria</taxon>
        <taxon>Halobacteriales</taxon>
        <taxon>Natrialbaceae</taxon>
        <taxon>Halovivax</taxon>
    </lineage>
</organism>
<evidence type="ECO:0000256" key="1">
    <source>
        <dbReference type="SAM" id="MobiDB-lite"/>
    </source>
</evidence>
<evidence type="ECO:0000313" key="2">
    <source>
        <dbReference type="EMBL" id="MFC3959935.1"/>
    </source>
</evidence>
<feature type="compositionally biased region" description="Basic and acidic residues" evidence="1">
    <location>
        <begin position="249"/>
        <end position="283"/>
    </location>
</feature>
<name>A0ABD5NT60_9EURY</name>
<evidence type="ECO:0008006" key="4">
    <source>
        <dbReference type="Google" id="ProtNLM"/>
    </source>
</evidence>
<comment type="caution">
    <text evidence="2">The sequence shown here is derived from an EMBL/GenBank/DDBJ whole genome shotgun (WGS) entry which is preliminary data.</text>
</comment>
<proteinExistence type="predicted"/>
<dbReference type="EMBL" id="JBHSAQ010000014">
    <property type="protein sequence ID" value="MFC3959935.1"/>
    <property type="molecule type" value="Genomic_DNA"/>
</dbReference>
<evidence type="ECO:0000313" key="3">
    <source>
        <dbReference type="Proteomes" id="UP001595846"/>
    </source>
</evidence>
<accession>A0ABD5NT60</accession>
<feature type="region of interest" description="Disordered" evidence="1">
    <location>
        <begin position="72"/>
        <end position="283"/>
    </location>
</feature>
<protein>
    <recommendedName>
        <fullName evidence="4">PRC-barrel domain-containing protein</fullName>
    </recommendedName>
</protein>
<feature type="compositionally biased region" description="Basic and acidic residues" evidence="1">
    <location>
        <begin position="72"/>
        <end position="82"/>
    </location>
</feature>
<feature type="compositionally biased region" description="Basic and acidic residues" evidence="1">
    <location>
        <begin position="156"/>
        <end position="178"/>
    </location>
</feature>
<feature type="compositionally biased region" description="Polar residues" evidence="1">
    <location>
        <begin position="85"/>
        <end position="106"/>
    </location>
</feature>
<feature type="compositionally biased region" description="Basic and acidic residues" evidence="1">
    <location>
        <begin position="107"/>
        <end position="138"/>
    </location>
</feature>